<dbReference type="GO" id="GO:0015627">
    <property type="term" value="C:type II protein secretion system complex"/>
    <property type="evidence" value="ECO:0007669"/>
    <property type="project" value="TreeGrafter"/>
</dbReference>
<dbReference type="PANTHER" id="PTHR30332:SF5">
    <property type="entry name" value="SPI-1 TYPE 3 SECRETION SYSTEM SECRETIN"/>
    <property type="match status" value="1"/>
</dbReference>
<comment type="subunit">
    <text evidence="3">The core secretion machinery of the T3SS is composed of approximately 20 different proteins, including cytoplasmic components, a base, an export apparatus and a needle. This subunit is part of the base, which anchors the injectisome in the bacterial cell envelope. Forms a stable homooligomeric complex.</text>
</comment>
<dbReference type="Pfam" id="PF00263">
    <property type="entry name" value="Secretin"/>
    <property type="match status" value="1"/>
</dbReference>
<evidence type="ECO:0000259" key="7">
    <source>
        <dbReference type="Pfam" id="PF03958"/>
    </source>
</evidence>
<evidence type="ECO:0000256" key="2">
    <source>
        <dbReference type="ARBA" id="ARBA00022729"/>
    </source>
</evidence>
<dbReference type="InterPro" id="IPR055397">
    <property type="entry name" value="TraK_C"/>
</dbReference>
<evidence type="ECO:0000259" key="6">
    <source>
        <dbReference type="Pfam" id="PF00263"/>
    </source>
</evidence>
<sequence length="677" mass="74253" precursor="true">MVEKRELRCRLLGALLIMLCATLPAGAQTPADWKEQSYAYSADRTPLSTVLQDFADGHSVDLHLGNVEDTEVTAKIRAENASAFLDRLALEYHFQWFVYNNTLYVSPQDEQSSERLEISPDAAPDIKQALNGIGLLDPRFGWGELPDDGVVLVTGPPQYLELVKRFSEQREKKEDRRKVMTFPLRYASVADRTIHYRDQMVVIPGVATMLNELMNGKRSAPASASGIESTPGGPDTNSMIQNTQTLLSRLSSHNKTSNRAGGRDNEIEDVSGRISADVRNNALLIRDDDKRHDEYSQLIAKIDVPQNLVEIDAVILDIDRTALNRLEANWQATLGGVTGGSSLMSGSGTLFVSDFKRFFADIQALEGEGTASIVANPSVLTLENQPAVIDFSQTAYITATGERVADIQPVTAGTSLQVTPRAVGNEGHSSIQLMIDIEDGHVQTNGDGQATGVKRGTVSTQALISENRALVLGGFHVEESADRDRRIPLLGDIPWLGQLFSSKRHEISQRQRLFILTPRLIGDQTDPTRYVTADNRQQLSDAMGRVERRHSSVNQHDVVENALRDLAEGQSPAGFQPQTSGTRLSEVCRSTPALLFESTRGQWYSSSTNGVQLSVGVVRNTSSKPLRFDEANCASKRTLAVAVWPHSALAPGESAEVYLAMDPSRVLHASRESLLNR</sequence>
<dbReference type="GO" id="GO:0030254">
    <property type="term" value="P:protein secretion by the type III secretion system"/>
    <property type="evidence" value="ECO:0007669"/>
    <property type="project" value="UniProtKB-UniRule"/>
</dbReference>
<dbReference type="PANTHER" id="PTHR30332">
    <property type="entry name" value="PROBABLE GENERAL SECRETION PATHWAY PROTEIN D"/>
    <property type="match status" value="1"/>
</dbReference>
<feature type="domain" description="NolW-like" evidence="7">
    <location>
        <begin position="180"/>
        <end position="306"/>
    </location>
</feature>
<dbReference type="NCBIfam" id="TIGR02516">
    <property type="entry name" value="type_III_yscC"/>
    <property type="match status" value="1"/>
</dbReference>
<protein>
    <recommendedName>
        <fullName evidence="3">Type 3 secretion system secretin</fullName>
        <shortName evidence="3">T3SS secretin</shortName>
    </recommendedName>
</protein>
<dbReference type="GO" id="GO:0009279">
    <property type="term" value="C:cell outer membrane"/>
    <property type="evidence" value="ECO:0007669"/>
    <property type="project" value="UniProtKB-SubCell"/>
</dbReference>
<keyword evidence="3" id="KW-0998">Cell outer membrane</keyword>
<keyword evidence="3 4" id="KW-0813">Transport</keyword>
<keyword evidence="3" id="KW-0653">Protein transport</keyword>
<keyword evidence="2 3" id="KW-0732">Signal</keyword>
<keyword evidence="3" id="KW-0811">Translocation</keyword>
<dbReference type="InterPro" id="IPR005644">
    <property type="entry name" value="NolW-like"/>
</dbReference>
<feature type="signal peptide" evidence="3">
    <location>
        <begin position="1"/>
        <end position="27"/>
    </location>
</feature>
<evidence type="ECO:0000259" key="8">
    <source>
        <dbReference type="Pfam" id="PF23536"/>
    </source>
</evidence>
<dbReference type="Gene3D" id="3.55.50.30">
    <property type="match status" value="1"/>
</dbReference>
<comment type="subcellular location">
    <subcellularLocation>
        <location evidence="1 3 4">Cell outer membrane</location>
    </subcellularLocation>
</comment>
<feature type="domain" description="Type II/III secretion system secretin-like" evidence="6">
    <location>
        <begin position="364"/>
        <end position="521"/>
    </location>
</feature>
<comment type="function">
    <text evidence="3">Component of the type III secretion system (T3SS), also called injectisome, which is used to inject bacterial effector proteins into eukaryotic host cells. Forms a ring-shaped multimeric structure with an apparent central pore in the outer membrane.</text>
</comment>
<evidence type="ECO:0000256" key="3">
    <source>
        <dbReference type="HAMAP-Rule" id="MF_02219"/>
    </source>
</evidence>
<name>E5B1L6_ERWAM</name>
<evidence type="ECO:0000256" key="4">
    <source>
        <dbReference type="RuleBase" id="RU004004"/>
    </source>
</evidence>
<dbReference type="InterPro" id="IPR004846">
    <property type="entry name" value="T2SS/T3SS_dom"/>
</dbReference>
<dbReference type="PRINTS" id="PR01337">
    <property type="entry name" value="TYPE3OMGPROT"/>
</dbReference>
<dbReference type="EMBL" id="FR719186">
    <property type="protein sequence ID" value="CBX79367.1"/>
    <property type="molecule type" value="Genomic_DNA"/>
</dbReference>
<dbReference type="Gene3D" id="3.30.1370.120">
    <property type="match status" value="2"/>
</dbReference>
<dbReference type="InterPro" id="IPR038591">
    <property type="entry name" value="NolW-like_sf"/>
</dbReference>
<dbReference type="Pfam" id="PF03958">
    <property type="entry name" value="Secretin_N"/>
    <property type="match status" value="2"/>
</dbReference>
<organism evidence="9">
    <name type="scientific">Erwinia amylovora ATCC BAA-2158</name>
    <dbReference type="NCBI Taxonomy" id="889211"/>
    <lineage>
        <taxon>Bacteria</taxon>
        <taxon>Pseudomonadati</taxon>
        <taxon>Pseudomonadota</taxon>
        <taxon>Gammaproteobacteria</taxon>
        <taxon>Enterobacterales</taxon>
        <taxon>Erwiniaceae</taxon>
        <taxon>Erwinia</taxon>
    </lineage>
</organism>
<evidence type="ECO:0000313" key="9">
    <source>
        <dbReference type="EMBL" id="CBX79367.1"/>
    </source>
</evidence>
<reference evidence="9" key="1">
    <citation type="journal article" date="2011" name="J. Bacteriol.">
        <title>Genome Sequence of an Erwinia amylovora Strain with Pathogenicity Restricted to Rubus Plants.</title>
        <authorList>
            <person name="Powney R."/>
            <person name="Smits T.H."/>
            <person name="Sawbridge T."/>
            <person name="Frey B."/>
            <person name="Blom J."/>
            <person name="Frey J.E."/>
            <person name="Plummer K.M."/>
            <person name="Beer S.V."/>
            <person name="Luck J."/>
            <person name="Duffy B."/>
            <person name="Rodoni B."/>
        </authorList>
    </citation>
    <scope>NUCLEOTIDE SEQUENCE</scope>
    <source>
        <strain evidence="9">ATCC BAA-2158</strain>
    </source>
</reference>
<keyword evidence="3" id="KW-0472">Membrane</keyword>
<evidence type="ECO:0000256" key="1">
    <source>
        <dbReference type="ARBA" id="ARBA00004442"/>
    </source>
</evidence>
<dbReference type="AlphaFoldDB" id="E5B1L6"/>
<feature type="domain" description="NolW-like" evidence="7">
    <location>
        <begin position="122"/>
        <end position="173"/>
    </location>
</feature>
<feature type="chain" id="PRO_5026402788" description="Type 3 secretion system secretin" evidence="3">
    <location>
        <begin position="28"/>
        <end position="677"/>
    </location>
</feature>
<proteinExistence type="inferred from homology"/>
<dbReference type="InterPro" id="IPR050810">
    <property type="entry name" value="Bact_Secretion_Sys_Channel"/>
</dbReference>
<gene>
    <name evidence="9" type="primary">hrcC</name>
    <name evidence="3" type="synonym">sctC</name>
    <name evidence="9" type="ORF">EAIL5_0547</name>
</gene>
<dbReference type="Pfam" id="PF23536">
    <property type="entry name" value="TraK_C"/>
    <property type="match status" value="1"/>
</dbReference>
<dbReference type="InterPro" id="IPR003522">
    <property type="entry name" value="T3SS_OM_pore_YscC"/>
</dbReference>
<evidence type="ECO:0000256" key="5">
    <source>
        <dbReference type="SAM" id="MobiDB-lite"/>
    </source>
</evidence>
<accession>E5B1L6</accession>
<dbReference type="GO" id="GO:0030257">
    <property type="term" value="C:type III protein secretion system complex"/>
    <property type="evidence" value="ECO:0007669"/>
    <property type="project" value="UniProtKB-UniRule"/>
</dbReference>
<comment type="similarity">
    <text evidence="3">Belongs to the bacterial secretin family. T3SS SctC subfamily.</text>
</comment>
<feature type="domain" description="TraK C-terminal" evidence="8">
    <location>
        <begin position="553"/>
        <end position="659"/>
    </location>
</feature>
<feature type="region of interest" description="Disordered" evidence="5">
    <location>
        <begin position="219"/>
        <end position="240"/>
    </location>
</feature>
<dbReference type="HAMAP" id="MF_02219">
    <property type="entry name" value="Type_III_secretin"/>
    <property type="match status" value="1"/>
</dbReference>